<evidence type="ECO:0000313" key="2">
    <source>
        <dbReference type="EMBL" id="WNM56558.1"/>
    </source>
</evidence>
<proteinExistence type="inferred from homology"/>
<comment type="similarity">
    <text evidence="1">Belongs to the bactofilin family.</text>
</comment>
<evidence type="ECO:0000313" key="3">
    <source>
        <dbReference type="Proteomes" id="UP001302719"/>
    </source>
</evidence>
<name>A0AA96G7H8_9BACT</name>
<reference evidence="2 3" key="1">
    <citation type="submission" date="2023-01" db="EMBL/GenBank/DDBJ databases">
        <title>Cultivation and genomic characterization of new, ubiquitous marine nitrite-oxidizing bacteria from the Nitrospirales.</title>
        <authorList>
            <person name="Mueller A.J."/>
            <person name="Daebeler A."/>
            <person name="Herbold C.W."/>
            <person name="Kirkegaard R.H."/>
            <person name="Daims H."/>
        </authorList>
    </citation>
    <scope>NUCLEOTIDE SEQUENCE [LARGE SCALE GENOMIC DNA]</scope>
    <source>
        <strain evidence="2 3">VA</strain>
    </source>
</reference>
<dbReference type="KEGG" id="nall:PP769_11260"/>
<keyword evidence="3" id="KW-1185">Reference proteome</keyword>
<organism evidence="2 3">
    <name type="scientific">Candidatus Nitrospira allomarina</name>
    <dbReference type="NCBI Taxonomy" id="3020900"/>
    <lineage>
        <taxon>Bacteria</taxon>
        <taxon>Pseudomonadati</taxon>
        <taxon>Nitrospirota</taxon>
        <taxon>Nitrospiria</taxon>
        <taxon>Nitrospirales</taxon>
        <taxon>Nitrospiraceae</taxon>
        <taxon>Nitrospira</taxon>
    </lineage>
</organism>
<accession>A0AA96G7H8</accession>
<dbReference type="AlphaFoldDB" id="A0AA96G7H8"/>
<gene>
    <name evidence="2" type="ORF">PP769_11260</name>
</gene>
<dbReference type="InterPro" id="IPR007607">
    <property type="entry name" value="BacA/B"/>
</dbReference>
<dbReference type="PANTHER" id="PTHR35024:SF4">
    <property type="entry name" value="POLYMER-FORMING CYTOSKELETAL PROTEIN"/>
    <property type="match status" value="1"/>
</dbReference>
<dbReference type="Proteomes" id="UP001302719">
    <property type="component" value="Chromosome"/>
</dbReference>
<sequence>MAESYQTVSLEVSTVGLEEEGYQMYLGQKCRLSGVLKVQGMARIDGFVEGEIYGSDLIQVGKDGKLEATVKAKDIVAQGPLRGDFVALQKIQLLAPATLEGKIDAPVFLLEEGVFVNGLVKMGMVRPAVS</sequence>
<protein>
    <submittedName>
        <fullName evidence="2">Polymer-forming cytoskeletal protein</fullName>
    </submittedName>
</protein>
<dbReference type="Pfam" id="PF04519">
    <property type="entry name" value="Bactofilin"/>
    <property type="match status" value="1"/>
</dbReference>
<dbReference type="EMBL" id="CP116967">
    <property type="protein sequence ID" value="WNM56558.1"/>
    <property type="molecule type" value="Genomic_DNA"/>
</dbReference>
<dbReference type="PANTHER" id="PTHR35024">
    <property type="entry name" value="HYPOTHETICAL CYTOSOLIC PROTEIN"/>
    <property type="match status" value="1"/>
</dbReference>
<dbReference type="RefSeq" id="WP_312640154.1">
    <property type="nucleotide sequence ID" value="NZ_CP116967.1"/>
</dbReference>
<evidence type="ECO:0000256" key="1">
    <source>
        <dbReference type="ARBA" id="ARBA00044755"/>
    </source>
</evidence>